<evidence type="ECO:0000313" key="1">
    <source>
        <dbReference type="EMBL" id="MTE17160.1"/>
    </source>
</evidence>
<dbReference type="Proteomes" id="UP000432464">
    <property type="component" value="Unassembled WGS sequence"/>
</dbReference>
<dbReference type="EMBL" id="WMBB01000020">
    <property type="protein sequence ID" value="MTE17160.1"/>
    <property type="molecule type" value="Genomic_DNA"/>
</dbReference>
<evidence type="ECO:0008006" key="3">
    <source>
        <dbReference type="Google" id="ProtNLM"/>
    </source>
</evidence>
<name>A0A6I3L7Z9_9NOCA</name>
<proteinExistence type="predicted"/>
<dbReference type="AlphaFoldDB" id="A0A6I3L7Z9"/>
<accession>A0A6I3L7Z9</accession>
<evidence type="ECO:0000313" key="2">
    <source>
        <dbReference type="Proteomes" id="UP000432464"/>
    </source>
</evidence>
<organism evidence="1 2">
    <name type="scientific">Nocardia aurantiaca</name>
    <dbReference type="NCBI Taxonomy" id="2675850"/>
    <lineage>
        <taxon>Bacteria</taxon>
        <taxon>Bacillati</taxon>
        <taxon>Actinomycetota</taxon>
        <taxon>Actinomycetes</taxon>
        <taxon>Mycobacteriales</taxon>
        <taxon>Nocardiaceae</taxon>
        <taxon>Nocardia</taxon>
    </lineage>
</organism>
<keyword evidence="2" id="KW-1185">Reference proteome</keyword>
<sequence>MEDAERVIVVDAANVVGSRPDGWWRDRAGAARRLLGELTGLRERLPDSARVVVVLEGAAKAAVDRRSERQEGLWVVLRGAGEPVLDDGEGAGLRVMLAGGSGDDAIVEVVAAAVAGGAVTVVTADRGLRARVEALGATTVGPSWLRNALG</sequence>
<comment type="caution">
    <text evidence="1">The sequence shown here is derived from an EMBL/GenBank/DDBJ whole genome shotgun (WGS) entry which is preliminary data.</text>
</comment>
<reference evidence="1 2" key="1">
    <citation type="submission" date="2019-11" db="EMBL/GenBank/DDBJ databases">
        <title>Nocardia sp. nov. CT2-14 isolated from soil.</title>
        <authorList>
            <person name="Kanchanasin P."/>
            <person name="Tanasupawat S."/>
            <person name="Yuki M."/>
            <person name="Kudo T."/>
        </authorList>
    </citation>
    <scope>NUCLEOTIDE SEQUENCE [LARGE SCALE GENOMIC DNA]</scope>
    <source>
        <strain evidence="1 2">CT2-14</strain>
    </source>
</reference>
<gene>
    <name evidence="1" type="ORF">GLP40_31035</name>
</gene>
<protein>
    <recommendedName>
        <fullName evidence="3">NTP pyrophosphohydrolase</fullName>
    </recommendedName>
</protein>